<evidence type="ECO:0008006" key="13">
    <source>
        <dbReference type="Google" id="ProtNLM"/>
    </source>
</evidence>
<keyword evidence="7" id="KW-0539">Nucleus</keyword>
<organism evidence="11 12">
    <name type="scientific">Collybia nuda</name>
    <dbReference type="NCBI Taxonomy" id="64659"/>
    <lineage>
        <taxon>Eukaryota</taxon>
        <taxon>Fungi</taxon>
        <taxon>Dikarya</taxon>
        <taxon>Basidiomycota</taxon>
        <taxon>Agaricomycotina</taxon>
        <taxon>Agaricomycetes</taxon>
        <taxon>Agaricomycetidae</taxon>
        <taxon>Agaricales</taxon>
        <taxon>Tricholomatineae</taxon>
        <taxon>Clitocybaceae</taxon>
        <taxon>Collybia</taxon>
    </lineage>
</organism>
<keyword evidence="3" id="KW-0813">Transport</keyword>
<dbReference type="SUPFAM" id="SSF46934">
    <property type="entry name" value="UBA-like"/>
    <property type="match status" value="1"/>
</dbReference>
<dbReference type="InterPro" id="IPR018222">
    <property type="entry name" value="Nuclear_transport_factor_2_euk"/>
</dbReference>
<comment type="caution">
    <text evidence="11">The sequence shown here is derived from an EMBL/GenBank/DDBJ whole genome shotgun (WGS) entry which is preliminary data.</text>
</comment>
<dbReference type="Gene3D" id="3.80.10.10">
    <property type="entry name" value="Ribonuclease Inhibitor"/>
    <property type="match status" value="1"/>
</dbReference>
<dbReference type="SMART" id="SM00804">
    <property type="entry name" value="TAP_C"/>
    <property type="match status" value="1"/>
</dbReference>
<name>A0A9P5YDV5_9AGAR</name>
<dbReference type="Gene3D" id="3.10.450.50">
    <property type="match status" value="1"/>
</dbReference>
<evidence type="ECO:0000256" key="1">
    <source>
        <dbReference type="ARBA" id="ARBA00004123"/>
    </source>
</evidence>
<accession>A0A9P5YDV5</accession>
<dbReference type="OrthoDB" id="25872at2759"/>
<sequence>MFSSPTPAPGSRAIASNALRSAGLIDRDAQMKDLTDKPGGRKGSSKIRGHKPRAIDAFKDQGSGPGSRMLSSRMSSHAGPSDPLSIRGAARPTAVGRLRRNAVSSGNNIVLSPRVPTVRFKGVEPWREFVQKRYNPDTRFLNLESMIDDEFVKKHNLTPPGHGGSVRDAAVIFKLASQLKPEVQTLSLANNKLSGNHLTHLNHYLPRLANLSLQGNSLRTWRDIDYISGRKEKMTHLRELVLLGNPIREIEYQNGRGERYRTEMARRCSSLQVLDQEAITQISFDVPQPSTSTAPIQKPNATTFPYEMGASFVTGVDGALVSNFLVRFFNFFDNQRTALGDAYDPAATFSFSANTAIPTRSRLEGHQTSMPNQTKLKWSPWLSGGAGGSRNLTRIGGGFDKTVKSLHVGGEQTMKAVLDLPDTKHDIGGPPEKFCLDSFPVVHGQGMGLLLTVHGQFTELPANGIRSFDRTFILAPAPEGSRAKLSGWDVVILSDQWIIRGYSSHEAWKPGPMLVQAQNKRQARAAAQSEPQASALPVDQQTALAAIPELQRPLVLRISHTTGLNVKFAVDCLAGNSWDFDKAVANFNEVKATLSREAFL</sequence>
<evidence type="ECO:0000256" key="3">
    <source>
        <dbReference type="ARBA" id="ARBA00022448"/>
    </source>
</evidence>
<dbReference type="PANTHER" id="PTHR10662:SF22">
    <property type="entry name" value="NUCLEAR RNA EXPORT FACTOR 1"/>
    <property type="match status" value="1"/>
</dbReference>
<dbReference type="Gene3D" id="1.10.8.10">
    <property type="entry name" value="DNA helicase RuvA subunit, C-terminal domain"/>
    <property type="match status" value="1"/>
</dbReference>
<feature type="domain" description="NTF2" evidence="9">
    <location>
        <begin position="320"/>
        <end position="499"/>
    </location>
</feature>
<evidence type="ECO:0000256" key="6">
    <source>
        <dbReference type="ARBA" id="ARBA00022816"/>
    </source>
</evidence>
<proteinExistence type="inferred from homology"/>
<evidence type="ECO:0000313" key="11">
    <source>
        <dbReference type="EMBL" id="KAF9468182.1"/>
    </source>
</evidence>
<feature type="domain" description="TAP-C" evidence="10">
    <location>
        <begin position="549"/>
        <end position="600"/>
    </location>
</feature>
<dbReference type="EMBL" id="MU150234">
    <property type="protein sequence ID" value="KAF9468182.1"/>
    <property type="molecule type" value="Genomic_DNA"/>
</dbReference>
<evidence type="ECO:0000256" key="8">
    <source>
        <dbReference type="SAM" id="MobiDB-lite"/>
    </source>
</evidence>
<dbReference type="GO" id="GO:0003723">
    <property type="term" value="F:RNA binding"/>
    <property type="evidence" value="ECO:0007669"/>
    <property type="project" value="TreeGrafter"/>
</dbReference>
<dbReference type="InterPro" id="IPR032710">
    <property type="entry name" value="NTF2-like_dom_sf"/>
</dbReference>
<dbReference type="Pfam" id="PF22602">
    <property type="entry name" value="NXF_NTF2"/>
    <property type="match status" value="1"/>
</dbReference>
<evidence type="ECO:0000313" key="12">
    <source>
        <dbReference type="Proteomes" id="UP000807353"/>
    </source>
</evidence>
<feature type="compositionally biased region" description="Basic residues" evidence="8">
    <location>
        <begin position="43"/>
        <end position="52"/>
    </location>
</feature>
<dbReference type="AlphaFoldDB" id="A0A9P5YDV5"/>
<feature type="compositionally biased region" description="Basic and acidic residues" evidence="8">
    <location>
        <begin position="25"/>
        <end position="39"/>
    </location>
</feature>
<evidence type="ECO:0000256" key="2">
    <source>
        <dbReference type="ARBA" id="ARBA00009285"/>
    </source>
</evidence>
<evidence type="ECO:0000256" key="4">
    <source>
        <dbReference type="ARBA" id="ARBA00022614"/>
    </source>
</evidence>
<feature type="region of interest" description="Disordered" evidence="8">
    <location>
        <begin position="1"/>
        <end position="88"/>
    </location>
</feature>
<keyword evidence="6" id="KW-0509">mRNA transport</keyword>
<dbReference type="PANTHER" id="PTHR10662">
    <property type="entry name" value="NUCLEAR RNA EXPORT FACTOR"/>
    <property type="match status" value="1"/>
</dbReference>
<gene>
    <name evidence="11" type="ORF">BDZ94DRAFT_1247392</name>
</gene>
<reference evidence="11" key="1">
    <citation type="submission" date="2020-11" db="EMBL/GenBank/DDBJ databases">
        <authorList>
            <consortium name="DOE Joint Genome Institute"/>
            <person name="Ahrendt S."/>
            <person name="Riley R."/>
            <person name="Andreopoulos W."/>
            <person name="Labutti K."/>
            <person name="Pangilinan J."/>
            <person name="Ruiz-Duenas F.J."/>
            <person name="Barrasa J.M."/>
            <person name="Sanchez-Garcia M."/>
            <person name="Camarero S."/>
            <person name="Miyauchi S."/>
            <person name="Serrano A."/>
            <person name="Linde D."/>
            <person name="Babiker R."/>
            <person name="Drula E."/>
            <person name="Ayuso-Fernandez I."/>
            <person name="Pacheco R."/>
            <person name="Padilla G."/>
            <person name="Ferreira P."/>
            <person name="Barriuso J."/>
            <person name="Kellner H."/>
            <person name="Castanera R."/>
            <person name="Alfaro M."/>
            <person name="Ramirez L."/>
            <person name="Pisabarro A.G."/>
            <person name="Kuo A."/>
            <person name="Tritt A."/>
            <person name="Lipzen A."/>
            <person name="He G."/>
            <person name="Yan M."/>
            <person name="Ng V."/>
            <person name="Cullen D."/>
            <person name="Martin F."/>
            <person name="Rosso M.-N."/>
            <person name="Henrissat B."/>
            <person name="Hibbett D."/>
            <person name="Martinez A.T."/>
            <person name="Grigoriev I.V."/>
        </authorList>
    </citation>
    <scope>NUCLEOTIDE SEQUENCE</scope>
    <source>
        <strain evidence="11">CBS 247.69</strain>
    </source>
</reference>
<dbReference type="Pfam" id="PF03943">
    <property type="entry name" value="TAP_C"/>
    <property type="match status" value="1"/>
</dbReference>
<dbReference type="PROSITE" id="PS50177">
    <property type="entry name" value="NTF2_DOMAIN"/>
    <property type="match status" value="1"/>
</dbReference>
<dbReference type="GO" id="GO:0005634">
    <property type="term" value="C:nucleus"/>
    <property type="evidence" value="ECO:0007669"/>
    <property type="project" value="UniProtKB-SubCell"/>
</dbReference>
<dbReference type="CDD" id="cd14342">
    <property type="entry name" value="UBA_TAP-C"/>
    <property type="match status" value="1"/>
</dbReference>
<dbReference type="GO" id="GO:0016973">
    <property type="term" value="P:poly(A)+ mRNA export from nucleus"/>
    <property type="evidence" value="ECO:0007669"/>
    <property type="project" value="TreeGrafter"/>
</dbReference>
<dbReference type="InterPro" id="IPR009060">
    <property type="entry name" value="UBA-like_sf"/>
</dbReference>
<keyword evidence="12" id="KW-1185">Reference proteome</keyword>
<dbReference type="SUPFAM" id="SSF54427">
    <property type="entry name" value="NTF2-like"/>
    <property type="match status" value="1"/>
</dbReference>
<evidence type="ECO:0000256" key="7">
    <source>
        <dbReference type="ARBA" id="ARBA00023242"/>
    </source>
</evidence>
<dbReference type="InterPro" id="IPR032675">
    <property type="entry name" value="LRR_dom_sf"/>
</dbReference>
<dbReference type="InterPro" id="IPR002075">
    <property type="entry name" value="NTF2_dom"/>
</dbReference>
<dbReference type="Proteomes" id="UP000807353">
    <property type="component" value="Unassembled WGS sequence"/>
</dbReference>
<dbReference type="PROSITE" id="PS51281">
    <property type="entry name" value="TAP_C"/>
    <property type="match status" value="1"/>
</dbReference>
<dbReference type="InterPro" id="IPR030217">
    <property type="entry name" value="NXF_fam"/>
</dbReference>
<evidence type="ECO:0000259" key="9">
    <source>
        <dbReference type="PROSITE" id="PS50177"/>
    </source>
</evidence>
<evidence type="ECO:0000259" key="10">
    <source>
        <dbReference type="PROSITE" id="PS51281"/>
    </source>
</evidence>
<keyword evidence="5" id="KW-0677">Repeat</keyword>
<comment type="subcellular location">
    <subcellularLocation>
        <location evidence="1">Nucleus</location>
    </subcellularLocation>
</comment>
<dbReference type="SUPFAM" id="SSF52058">
    <property type="entry name" value="L domain-like"/>
    <property type="match status" value="1"/>
</dbReference>
<keyword evidence="4" id="KW-0433">Leucine-rich repeat</keyword>
<dbReference type="InterPro" id="IPR005637">
    <property type="entry name" value="TAP_C_dom"/>
</dbReference>
<protein>
    <recommendedName>
        <fullName evidence="13">NTF2-like protein</fullName>
    </recommendedName>
</protein>
<comment type="similarity">
    <text evidence="2">Belongs to the NXF family.</text>
</comment>
<evidence type="ECO:0000256" key="5">
    <source>
        <dbReference type="ARBA" id="ARBA00022737"/>
    </source>
</evidence>